<dbReference type="InterPro" id="IPR012675">
    <property type="entry name" value="Beta-grasp_dom_sf"/>
</dbReference>
<feature type="region of interest" description="Disordered" evidence="9">
    <location>
        <begin position="16"/>
        <end position="55"/>
    </location>
</feature>
<feature type="domain" description="2Fe-2S ferredoxin-type" evidence="10">
    <location>
        <begin position="59"/>
        <end position="147"/>
    </location>
</feature>
<keyword evidence="6" id="KW-0408">Iron</keyword>
<dbReference type="SUPFAM" id="SSF54292">
    <property type="entry name" value="2Fe-2S ferredoxin-like"/>
    <property type="match status" value="1"/>
</dbReference>
<protein>
    <submittedName>
        <fullName evidence="11">2Fe-2S iron-sulfur cluster binding domain-containing protein</fullName>
    </submittedName>
</protein>
<comment type="caution">
    <text evidence="11">The sequence shown here is derived from an EMBL/GenBank/DDBJ whole genome shotgun (WGS) entry which is preliminary data.</text>
</comment>
<evidence type="ECO:0000256" key="4">
    <source>
        <dbReference type="ARBA" id="ARBA00022723"/>
    </source>
</evidence>
<dbReference type="InterPro" id="IPR036010">
    <property type="entry name" value="2Fe-2S_ferredoxin-like_sf"/>
</dbReference>
<dbReference type="PROSITE" id="PS51085">
    <property type="entry name" value="2FE2S_FER_2"/>
    <property type="match status" value="1"/>
</dbReference>
<evidence type="ECO:0000259" key="10">
    <source>
        <dbReference type="PROSITE" id="PS51085"/>
    </source>
</evidence>
<evidence type="ECO:0000313" key="11">
    <source>
        <dbReference type="EMBL" id="MCY1077952.1"/>
    </source>
</evidence>
<evidence type="ECO:0000256" key="2">
    <source>
        <dbReference type="ARBA" id="ARBA00022448"/>
    </source>
</evidence>
<dbReference type="CDD" id="cd00207">
    <property type="entry name" value="fer2"/>
    <property type="match status" value="1"/>
</dbReference>
<keyword evidence="4" id="KW-0479">Metal-binding</keyword>
<keyword evidence="5" id="KW-0249">Electron transport</keyword>
<dbReference type="Proteomes" id="UP001207654">
    <property type="component" value="Unassembled WGS sequence"/>
</dbReference>
<evidence type="ECO:0000256" key="8">
    <source>
        <dbReference type="ARBA" id="ARBA00034078"/>
    </source>
</evidence>
<dbReference type="Pfam" id="PF00111">
    <property type="entry name" value="Fer2"/>
    <property type="match status" value="1"/>
</dbReference>
<dbReference type="EMBL" id="JAPNKA010000001">
    <property type="protein sequence ID" value="MCY1077952.1"/>
    <property type="molecule type" value="Genomic_DNA"/>
</dbReference>
<sequence>MKRFLDQLRRDLSMVRDGLAGRTPPPLVRRAGRAPASSVRSAGSPSRIADPSETLSGAQPVEVRLGGVSHRLMAAPGATVLEAGLAAGLPLPYSCAVGGCGTCRLSLLSGEVHLEEPNCLSLEERASRQVLACVARPLSPITVEVSR</sequence>
<keyword evidence="7" id="KW-0411">Iron-sulfur</keyword>
<comment type="cofactor">
    <cofactor evidence="8">
        <name>[2Fe-2S] cluster</name>
        <dbReference type="ChEBI" id="CHEBI:190135"/>
    </cofactor>
</comment>
<dbReference type="InterPro" id="IPR001041">
    <property type="entry name" value="2Fe-2S_ferredoxin-type"/>
</dbReference>
<dbReference type="InterPro" id="IPR006058">
    <property type="entry name" value="2Fe2S_fd_BS"/>
</dbReference>
<evidence type="ECO:0000256" key="6">
    <source>
        <dbReference type="ARBA" id="ARBA00023004"/>
    </source>
</evidence>
<evidence type="ECO:0000313" key="12">
    <source>
        <dbReference type="Proteomes" id="UP001207654"/>
    </source>
</evidence>
<dbReference type="Gene3D" id="3.10.20.30">
    <property type="match status" value="1"/>
</dbReference>
<dbReference type="PROSITE" id="PS00197">
    <property type="entry name" value="2FE2S_FER_1"/>
    <property type="match status" value="1"/>
</dbReference>
<evidence type="ECO:0000256" key="3">
    <source>
        <dbReference type="ARBA" id="ARBA00022714"/>
    </source>
</evidence>
<evidence type="ECO:0000256" key="5">
    <source>
        <dbReference type="ARBA" id="ARBA00022982"/>
    </source>
</evidence>
<gene>
    <name evidence="11" type="ORF">OV287_26115</name>
</gene>
<organism evidence="11 12">
    <name type="scientific">Archangium lansingense</name>
    <dbReference type="NCBI Taxonomy" id="2995310"/>
    <lineage>
        <taxon>Bacteria</taxon>
        <taxon>Pseudomonadati</taxon>
        <taxon>Myxococcota</taxon>
        <taxon>Myxococcia</taxon>
        <taxon>Myxococcales</taxon>
        <taxon>Cystobacterineae</taxon>
        <taxon>Archangiaceae</taxon>
        <taxon>Archangium</taxon>
    </lineage>
</organism>
<keyword evidence="3" id="KW-0001">2Fe-2S</keyword>
<comment type="similarity">
    <text evidence="1">Belongs to the 2Fe2S plant-type ferredoxin family.</text>
</comment>
<evidence type="ECO:0000256" key="9">
    <source>
        <dbReference type="SAM" id="MobiDB-lite"/>
    </source>
</evidence>
<dbReference type="PANTHER" id="PTHR43112:SF3">
    <property type="entry name" value="FERREDOXIN-2, CHLOROPLASTIC"/>
    <property type="match status" value="1"/>
</dbReference>
<reference evidence="11 12" key="1">
    <citation type="submission" date="2022-11" db="EMBL/GenBank/DDBJ databases">
        <title>Minimal conservation of predation-associated metabolite biosynthetic gene clusters underscores biosynthetic potential of Myxococcota including descriptions for ten novel species: Archangium lansinium sp. nov., Myxococcus landrumus sp. nov., Nannocystis bai.</title>
        <authorList>
            <person name="Ahearne A."/>
            <person name="Stevens C."/>
            <person name="Phillips K."/>
        </authorList>
    </citation>
    <scope>NUCLEOTIDE SEQUENCE [LARGE SCALE GENOMIC DNA]</scope>
    <source>
        <strain evidence="11 12">MIWBW</strain>
    </source>
</reference>
<proteinExistence type="inferred from homology"/>
<dbReference type="RefSeq" id="WP_267536756.1">
    <property type="nucleotide sequence ID" value="NZ_JAPNKA010000001.1"/>
</dbReference>
<name>A0ABT4A8H4_9BACT</name>
<evidence type="ECO:0000256" key="7">
    <source>
        <dbReference type="ARBA" id="ARBA00023014"/>
    </source>
</evidence>
<dbReference type="PANTHER" id="PTHR43112">
    <property type="entry name" value="FERREDOXIN"/>
    <property type="match status" value="1"/>
</dbReference>
<evidence type="ECO:0000256" key="1">
    <source>
        <dbReference type="ARBA" id="ARBA00007874"/>
    </source>
</evidence>
<keyword evidence="2" id="KW-0813">Transport</keyword>
<accession>A0ABT4A8H4</accession>
<keyword evidence="12" id="KW-1185">Reference proteome</keyword>